<dbReference type="EMBL" id="GEDG01017522">
    <property type="protein sequence ID" value="JAP21593.1"/>
    <property type="molecule type" value="Transcribed_RNA"/>
</dbReference>
<accession>A0A0V0HP29</accession>
<protein>
    <submittedName>
        <fullName evidence="1">Putative ovule protein</fullName>
    </submittedName>
</protein>
<proteinExistence type="predicted"/>
<evidence type="ECO:0000313" key="1">
    <source>
        <dbReference type="EMBL" id="JAP21593.1"/>
    </source>
</evidence>
<name>A0A0V0HP29_SOLCH</name>
<sequence>MFLNLYRIIICNTSPQSQSITSNSVKIIPSALTTFNYLAYSHPHSPTLNSALHKNSQKYMTSKEEKYLSPSSTLTKKWILYTS</sequence>
<organism evidence="1">
    <name type="scientific">Solanum chacoense</name>
    <name type="common">Chaco potato</name>
    <dbReference type="NCBI Taxonomy" id="4108"/>
    <lineage>
        <taxon>Eukaryota</taxon>
        <taxon>Viridiplantae</taxon>
        <taxon>Streptophyta</taxon>
        <taxon>Embryophyta</taxon>
        <taxon>Tracheophyta</taxon>
        <taxon>Spermatophyta</taxon>
        <taxon>Magnoliopsida</taxon>
        <taxon>eudicotyledons</taxon>
        <taxon>Gunneridae</taxon>
        <taxon>Pentapetalae</taxon>
        <taxon>asterids</taxon>
        <taxon>lamiids</taxon>
        <taxon>Solanales</taxon>
        <taxon>Solanaceae</taxon>
        <taxon>Solanoideae</taxon>
        <taxon>Solaneae</taxon>
        <taxon>Solanum</taxon>
    </lineage>
</organism>
<dbReference type="AlphaFoldDB" id="A0A0V0HP29"/>
<reference evidence="1" key="1">
    <citation type="submission" date="2015-12" db="EMBL/GenBank/DDBJ databases">
        <title>Gene expression during late stages of embryo sac development: a critical building block for successful pollen-pistil interactions.</title>
        <authorList>
            <person name="Liu Y."/>
            <person name="Joly V."/>
            <person name="Sabar M."/>
            <person name="Matton D.P."/>
        </authorList>
    </citation>
    <scope>NUCLEOTIDE SEQUENCE</scope>
</reference>